<name>A0A2S7VER4_9VIBR</name>
<keyword evidence="2" id="KW-1185">Reference proteome</keyword>
<dbReference type="AlphaFoldDB" id="A0A2S7VER4"/>
<evidence type="ECO:0000313" key="2">
    <source>
        <dbReference type="Proteomes" id="UP000238707"/>
    </source>
</evidence>
<proteinExistence type="predicted"/>
<dbReference type="EMBL" id="MSCI01000002">
    <property type="protein sequence ID" value="PQJ60656.1"/>
    <property type="molecule type" value="Genomic_DNA"/>
</dbReference>
<comment type="caution">
    <text evidence="1">The sequence shown here is derived from an EMBL/GenBank/DDBJ whole genome shotgun (WGS) entry which is preliminary data.</text>
</comment>
<evidence type="ECO:0000313" key="1">
    <source>
        <dbReference type="EMBL" id="PQJ60656.1"/>
    </source>
</evidence>
<dbReference type="RefSeq" id="WP_105025068.1">
    <property type="nucleotide sequence ID" value="NZ_MSCI01000002.1"/>
</dbReference>
<gene>
    <name evidence="1" type="ORF">BTO10_15030</name>
</gene>
<sequence>MKCLTISDDDINFKASKWILEELLSAGCDSFSYEELDSKCDDSISFKDKLRRELSKYSLGVCKVQTLFYNQGADNWYKESKVYAFNRDSMPLIIGNMGNNLLDWDVHLNKGVANWHFYKGGTLLAGVNVDDDFISVNNPSVHLIELLEKMGIEYSIAFT</sequence>
<organism evidence="1 2">
    <name type="scientific">Vibrio chagasii</name>
    <dbReference type="NCBI Taxonomy" id="170679"/>
    <lineage>
        <taxon>Bacteria</taxon>
        <taxon>Pseudomonadati</taxon>
        <taxon>Pseudomonadota</taxon>
        <taxon>Gammaproteobacteria</taxon>
        <taxon>Vibrionales</taxon>
        <taxon>Vibrionaceae</taxon>
        <taxon>Vibrio</taxon>
    </lineage>
</organism>
<reference evidence="1 2" key="1">
    <citation type="submission" date="2016-12" db="EMBL/GenBank/DDBJ databases">
        <title>Diversity of luminous bacteria.</title>
        <authorList>
            <person name="Yoshizawa S."/>
            <person name="Kogure K."/>
        </authorList>
    </citation>
    <scope>NUCLEOTIDE SEQUENCE [LARGE SCALE GENOMIC DNA]</scope>
    <source>
        <strain evidence="1 2">LC2-408</strain>
    </source>
</reference>
<dbReference type="Proteomes" id="UP000238707">
    <property type="component" value="Unassembled WGS sequence"/>
</dbReference>
<protein>
    <submittedName>
        <fullName evidence="1">Uncharacterized protein</fullName>
    </submittedName>
</protein>
<accession>A0A2S7VER4</accession>